<evidence type="ECO:0000256" key="2">
    <source>
        <dbReference type="ARBA" id="ARBA00022630"/>
    </source>
</evidence>
<evidence type="ECO:0000259" key="6">
    <source>
        <dbReference type="Pfam" id="PF01494"/>
    </source>
</evidence>
<evidence type="ECO:0000313" key="7">
    <source>
        <dbReference type="EMBL" id="SGY15355.1"/>
    </source>
</evidence>
<proteinExistence type="inferred from homology"/>
<dbReference type="GO" id="GO:0004497">
    <property type="term" value="F:monooxygenase activity"/>
    <property type="evidence" value="ECO:0007669"/>
    <property type="project" value="UniProtKB-KW"/>
</dbReference>
<dbReference type="SUPFAM" id="SSF51905">
    <property type="entry name" value="FAD/NAD(P)-binding domain"/>
    <property type="match status" value="1"/>
</dbReference>
<dbReference type="PANTHER" id="PTHR13789:SF314">
    <property type="entry name" value="FAD-BINDING DOMAIN-CONTAINING PROTEIN"/>
    <property type="match status" value="1"/>
</dbReference>
<keyword evidence="4" id="KW-0560">Oxidoreductase</keyword>
<keyword evidence="3" id="KW-0274">FAD</keyword>
<dbReference type="Pfam" id="PF01494">
    <property type="entry name" value="FAD_binding_3"/>
    <property type="match status" value="1"/>
</dbReference>
<feature type="domain" description="FAD-binding" evidence="6">
    <location>
        <begin position="10"/>
        <end position="369"/>
    </location>
</feature>
<keyword evidence="2" id="KW-0285">Flavoprotein</keyword>
<evidence type="ECO:0000256" key="5">
    <source>
        <dbReference type="ARBA" id="ARBA00023033"/>
    </source>
</evidence>
<evidence type="ECO:0000256" key="3">
    <source>
        <dbReference type="ARBA" id="ARBA00022827"/>
    </source>
</evidence>
<keyword evidence="8" id="KW-1185">Reference proteome</keyword>
<dbReference type="GO" id="GO:0071949">
    <property type="term" value="F:FAD binding"/>
    <property type="evidence" value="ECO:0007669"/>
    <property type="project" value="InterPro"/>
</dbReference>
<dbReference type="AlphaFoldDB" id="A0A2X0NP13"/>
<evidence type="ECO:0000256" key="1">
    <source>
        <dbReference type="ARBA" id="ARBA00007992"/>
    </source>
</evidence>
<dbReference type="Proteomes" id="UP000249464">
    <property type="component" value="Unassembled WGS sequence"/>
</dbReference>
<dbReference type="InterPro" id="IPR002938">
    <property type="entry name" value="FAD-bd"/>
</dbReference>
<organism evidence="7 8">
    <name type="scientific">Microbotryum silenes-dioicae</name>
    <dbReference type="NCBI Taxonomy" id="796604"/>
    <lineage>
        <taxon>Eukaryota</taxon>
        <taxon>Fungi</taxon>
        <taxon>Dikarya</taxon>
        <taxon>Basidiomycota</taxon>
        <taxon>Pucciniomycotina</taxon>
        <taxon>Microbotryomycetes</taxon>
        <taxon>Microbotryales</taxon>
        <taxon>Microbotryaceae</taxon>
        <taxon>Microbotryum</taxon>
    </lineage>
</organism>
<dbReference type="STRING" id="796604.A0A2X0NP13"/>
<reference evidence="7 8" key="1">
    <citation type="submission" date="2016-11" db="EMBL/GenBank/DDBJ databases">
        <authorList>
            <person name="Jaros S."/>
            <person name="Januszkiewicz K."/>
            <person name="Wedrychowicz H."/>
        </authorList>
    </citation>
    <scope>NUCLEOTIDE SEQUENCE [LARGE SCALE GENOMIC DNA]</scope>
</reference>
<accession>A0A2X0NP13</accession>
<evidence type="ECO:0000256" key="4">
    <source>
        <dbReference type="ARBA" id="ARBA00023002"/>
    </source>
</evidence>
<dbReference type="Gene3D" id="3.50.50.60">
    <property type="entry name" value="FAD/NAD(P)-binding domain"/>
    <property type="match status" value="1"/>
</dbReference>
<name>A0A2X0NP13_9BASI</name>
<sequence>MSPATSNFRICIVGGGIGGLTALIRNMPLANDRAIFLRSEGREIVVLEQSRMLKEVGAAISLQPNASGIFERLGLGEDLKKAGGIIDNGFQIFRTDGIRQLQVPSKRETNNGYDRILFHRVDLHGMLKDVATREDSEKGPAATLRLGSRVASCDCEQGTISLESGEELGPFDLIIGADGIHSKIRDSVLGEHVDPIPTGLSAYRLSVSCESRASYSRAWTDVAPLITPKIPRDNIKDLPHAYAQCTQEPWTSMLVGQACRAIMGPCRNGELLSIVALVPDDQLHEQSTDSWTSSGSLEHLLESFAAFPEWTKTLFSRSPSLGLWQLRDLDPLSRWNKGRVILIGDAAHAMLPTQGQGASQSIEDAEALGAFFKGISSQPSKSEVEAVLKRVYDVRHERATLLQKYSRQQGKPAANSETLEVTLNPAEFHAYNVGYNGAVEWEKKMASENALATAT</sequence>
<dbReference type="PANTHER" id="PTHR13789">
    <property type="entry name" value="MONOOXYGENASE"/>
    <property type="match status" value="1"/>
</dbReference>
<protein>
    <submittedName>
        <fullName evidence="7">BQ5605_C013g07343 protein</fullName>
    </submittedName>
</protein>
<gene>
    <name evidence="7" type="primary">BQ5605_C013g07343</name>
    <name evidence="7" type="ORF">BQ5605_C013G07343</name>
</gene>
<keyword evidence="5" id="KW-0503">Monooxygenase</keyword>
<dbReference type="EMBL" id="FQNC01000013">
    <property type="protein sequence ID" value="SGY15355.1"/>
    <property type="molecule type" value="Genomic_DNA"/>
</dbReference>
<dbReference type="InterPro" id="IPR036188">
    <property type="entry name" value="FAD/NAD-bd_sf"/>
</dbReference>
<comment type="similarity">
    <text evidence="1">Belongs to the paxM FAD-dependent monooxygenase family.</text>
</comment>
<evidence type="ECO:0000313" key="8">
    <source>
        <dbReference type="Proteomes" id="UP000249464"/>
    </source>
</evidence>
<dbReference type="SUPFAM" id="SSF54373">
    <property type="entry name" value="FAD-linked reductases, C-terminal domain"/>
    <property type="match status" value="1"/>
</dbReference>
<dbReference type="PRINTS" id="PR00420">
    <property type="entry name" value="RNGMNOXGNASE"/>
</dbReference>
<dbReference type="InterPro" id="IPR050493">
    <property type="entry name" value="FAD-dep_Monooxygenase_BioMet"/>
</dbReference>